<feature type="domain" description="Glycosyl transferase family 1" evidence="1">
    <location>
        <begin position="195"/>
        <end position="357"/>
    </location>
</feature>
<dbReference type="CDD" id="cd03817">
    <property type="entry name" value="GT4_UGDG-like"/>
    <property type="match status" value="1"/>
</dbReference>
<dbReference type="InterPro" id="IPR001296">
    <property type="entry name" value="Glyco_trans_1"/>
</dbReference>
<dbReference type="EC" id="2.4.1.-" evidence="3"/>
<protein>
    <submittedName>
        <fullName evidence="3">GDP-mannose-dependent alpha-mannosyltransferase</fullName>
        <ecNumber evidence="3">2.4.1.-</ecNumber>
    </submittedName>
</protein>
<evidence type="ECO:0000259" key="2">
    <source>
        <dbReference type="Pfam" id="PF13439"/>
    </source>
</evidence>
<evidence type="ECO:0000313" key="4">
    <source>
        <dbReference type="Proteomes" id="UP000095727"/>
    </source>
</evidence>
<organism evidence="3 4">
    <name type="scientific">Coprococcus comes</name>
    <dbReference type="NCBI Taxonomy" id="410072"/>
    <lineage>
        <taxon>Bacteria</taxon>
        <taxon>Bacillati</taxon>
        <taxon>Bacillota</taxon>
        <taxon>Clostridia</taxon>
        <taxon>Lachnospirales</taxon>
        <taxon>Lachnospiraceae</taxon>
        <taxon>Coprococcus</taxon>
    </lineage>
</organism>
<feature type="domain" description="Glycosyltransferase subfamily 4-like N-terminal" evidence="2">
    <location>
        <begin position="14"/>
        <end position="183"/>
    </location>
</feature>
<keyword evidence="3" id="KW-0808">Transferase</keyword>
<keyword evidence="3" id="KW-0328">Glycosyltransferase</keyword>
<dbReference type="InterPro" id="IPR028098">
    <property type="entry name" value="Glyco_trans_4-like_N"/>
</dbReference>
<dbReference type="AlphaFoldDB" id="A0A173SIZ6"/>
<proteinExistence type="predicted"/>
<evidence type="ECO:0000313" key="3">
    <source>
        <dbReference type="EMBL" id="CUM90190.1"/>
    </source>
</evidence>
<dbReference type="RefSeq" id="WP_055156412.1">
    <property type="nucleotide sequence ID" value="NZ_CYXR01000008.1"/>
</dbReference>
<accession>A0A173SIZ6</accession>
<dbReference type="InterPro" id="IPR050194">
    <property type="entry name" value="Glycosyltransferase_grp1"/>
</dbReference>
<dbReference type="PANTHER" id="PTHR45947:SF3">
    <property type="entry name" value="SULFOQUINOVOSYL TRANSFERASE SQD2"/>
    <property type="match status" value="1"/>
</dbReference>
<evidence type="ECO:0000259" key="1">
    <source>
        <dbReference type="Pfam" id="PF00534"/>
    </source>
</evidence>
<dbReference type="Proteomes" id="UP000095727">
    <property type="component" value="Unassembled WGS sequence"/>
</dbReference>
<dbReference type="Pfam" id="PF00534">
    <property type="entry name" value="Glycos_transf_1"/>
    <property type="match status" value="1"/>
</dbReference>
<dbReference type="EMBL" id="CYXR01000008">
    <property type="protein sequence ID" value="CUM90190.1"/>
    <property type="molecule type" value="Genomic_DNA"/>
</dbReference>
<dbReference type="PANTHER" id="PTHR45947">
    <property type="entry name" value="SULFOQUINOVOSYL TRANSFERASE SQD2"/>
    <property type="match status" value="1"/>
</dbReference>
<dbReference type="Pfam" id="PF13439">
    <property type="entry name" value="Glyco_transf_4"/>
    <property type="match status" value="1"/>
</dbReference>
<dbReference type="SUPFAM" id="SSF53756">
    <property type="entry name" value="UDP-Glycosyltransferase/glycogen phosphorylase"/>
    <property type="match status" value="1"/>
</dbReference>
<dbReference type="Gene3D" id="3.40.50.2000">
    <property type="entry name" value="Glycogen Phosphorylase B"/>
    <property type="match status" value="2"/>
</dbReference>
<gene>
    <name evidence="3" type="primary">mgtA</name>
    <name evidence="3" type="ORF">ERS852574_01471</name>
</gene>
<name>A0A173SIZ6_9FIRM</name>
<sequence>MRVLITTDWYEPVINGVVTSVMNLSRQLRERGHEVKILTLSRTFHSYIEGDVVYAGSIGLGCIYPQARLKIPKAAGDYMEMLLEWKPDIVHSQCEFSTFFLAKRIASELHVPIVHTYHTVYEDYTHYFSPQKVWGRNIVQLMTKKLANAVETIIAPSDKIRKILEGYQVSCPVEVIPSGIHLEKYQLCKKEDWRKKIRMQLGISQDALVLVYVGRMAKEKNIEELLEYQQDAGKSGVILVLVGDGPYLPELKKKVEELKLAKNVIFTGMITPEEVGRYYQAGDLFVSASISETQGMTYAEALAGGIPLLCRRDGCLEQVVTDGENGWQYDKKEDYLMRIQEWKGMGENARSRMQNKAAISAEKFSSGNFAERVEKIYEQQIRKYRYENAA</sequence>
<dbReference type="GO" id="GO:0016758">
    <property type="term" value="F:hexosyltransferase activity"/>
    <property type="evidence" value="ECO:0007669"/>
    <property type="project" value="TreeGrafter"/>
</dbReference>
<reference evidence="3 4" key="1">
    <citation type="submission" date="2015-09" db="EMBL/GenBank/DDBJ databases">
        <authorList>
            <consortium name="Pathogen Informatics"/>
        </authorList>
    </citation>
    <scope>NUCLEOTIDE SEQUENCE [LARGE SCALE GENOMIC DNA]</scope>
    <source>
        <strain evidence="3 4">2789STDY5834962</strain>
    </source>
</reference>